<dbReference type="InterPro" id="IPR025592">
    <property type="entry name" value="DUF4347"/>
</dbReference>
<accession>A0A4Q7MZQ6</accession>
<proteinExistence type="predicted"/>
<protein>
    <submittedName>
        <fullName evidence="3">Uncharacterized protein DUF4347</fullName>
    </submittedName>
</protein>
<feature type="region of interest" description="Disordered" evidence="1">
    <location>
        <begin position="366"/>
        <end position="395"/>
    </location>
</feature>
<dbReference type="OrthoDB" id="1118459at2"/>
<comment type="caution">
    <text evidence="3">The sequence shown here is derived from an EMBL/GenBank/DDBJ whole genome shotgun (WGS) entry which is preliminary data.</text>
</comment>
<organism evidence="3 4">
    <name type="scientific">Pseudobacter ginsenosidimutans</name>
    <dbReference type="NCBI Taxonomy" id="661488"/>
    <lineage>
        <taxon>Bacteria</taxon>
        <taxon>Pseudomonadati</taxon>
        <taxon>Bacteroidota</taxon>
        <taxon>Chitinophagia</taxon>
        <taxon>Chitinophagales</taxon>
        <taxon>Chitinophagaceae</taxon>
        <taxon>Pseudobacter</taxon>
    </lineage>
</organism>
<gene>
    <name evidence="3" type="ORF">EV199_0301</name>
</gene>
<evidence type="ECO:0000259" key="2">
    <source>
        <dbReference type="Pfam" id="PF14252"/>
    </source>
</evidence>
<evidence type="ECO:0000313" key="4">
    <source>
        <dbReference type="Proteomes" id="UP000293874"/>
    </source>
</evidence>
<dbReference type="Pfam" id="PF14252">
    <property type="entry name" value="DUF4347"/>
    <property type="match status" value="1"/>
</dbReference>
<keyword evidence="4" id="KW-1185">Reference proteome</keyword>
<evidence type="ECO:0000313" key="3">
    <source>
        <dbReference type="EMBL" id="RZS74453.1"/>
    </source>
</evidence>
<evidence type="ECO:0000256" key="1">
    <source>
        <dbReference type="SAM" id="MobiDB-lite"/>
    </source>
</evidence>
<dbReference type="Proteomes" id="UP000293874">
    <property type="component" value="Unassembled WGS sequence"/>
</dbReference>
<feature type="region of interest" description="Disordered" evidence="1">
    <location>
        <begin position="18"/>
        <end position="47"/>
    </location>
</feature>
<name>A0A4Q7MZQ6_9BACT</name>
<sequence length="513" mass="56704">MNRFFELQEELFLKNKKKAKRTPPPVKAQSRYGYPMNKAPRGIRNNNPGNLVYSKVNDWLGKVPKDKNTDGTFEQFTDYKYGVRALIILLRNYIKADRNTINKIFAEYAPVTENNTQEYINFVAKRTGIKADAKLTATKDIIKALSQAIAKMENGQEAITDAQFEEGFAELPQNIKDELSPAQAKSFWESSFEQTAWSFSDGGDDYYYEQSKTAAAVKTITVVEKEPASPPDNGFLAGKAGKNPGCLRVTSVKDMVDQAIASLQPNEKIQKLVIYGHGTDGVVGTGDGMGWQTGKHINSDTAWQAELRRLRPYFAPGAEIFLGGCNTGANQKGADKLKEVADVTGVTVKAPTGKVYGDCTEEAGSVHQVGYPGKPAQPPIGTPSDEKKKKKESTAHSISMAEIKNNITAVYFQPATNPVNMASDAKYKFTDAATVKKFVDGIDYTHTVNAKNVSGKLNGQIFFIRNNVPEEFIVFSDCDYFLKKGDWTKAYEVKLSLKALIKGLLEDRNNLFV</sequence>
<feature type="domain" description="DUF4347" evidence="2">
    <location>
        <begin position="246"/>
        <end position="353"/>
    </location>
</feature>
<reference evidence="3 4" key="1">
    <citation type="submission" date="2019-02" db="EMBL/GenBank/DDBJ databases">
        <title>Genomic Encyclopedia of Type Strains, Phase IV (KMG-IV): sequencing the most valuable type-strain genomes for metagenomic binning, comparative biology and taxonomic classification.</title>
        <authorList>
            <person name="Goeker M."/>
        </authorList>
    </citation>
    <scope>NUCLEOTIDE SEQUENCE [LARGE SCALE GENOMIC DNA]</scope>
    <source>
        <strain evidence="3 4">DSM 18116</strain>
    </source>
</reference>
<dbReference type="AlphaFoldDB" id="A0A4Q7MZQ6"/>
<dbReference type="EMBL" id="SGXA01000001">
    <property type="protein sequence ID" value="RZS74453.1"/>
    <property type="molecule type" value="Genomic_DNA"/>
</dbReference>
<dbReference type="RefSeq" id="WP_130538917.1">
    <property type="nucleotide sequence ID" value="NZ_CP042431.1"/>
</dbReference>